<dbReference type="SUPFAM" id="SSF81901">
    <property type="entry name" value="HCP-like"/>
    <property type="match status" value="1"/>
</dbReference>
<name>A0A1R2CUK2_9CILI</name>
<protein>
    <submittedName>
        <fullName evidence="4">Uncharacterized protein</fullName>
    </submittedName>
</protein>
<dbReference type="Proteomes" id="UP000187209">
    <property type="component" value="Unassembled WGS sequence"/>
</dbReference>
<dbReference type="EMBL" id="MPUH01000057">
    <property type="protein sequence ID" value="OMJ92643.1"/>
    <property type="molecule type" value="Genomic_DNA"/>
</dbReference>
<keyword evidence="1 3" id="KW-0802">TPR repeat</keyword>
<dbReference type="Pfam" id="PF13181">
    <property type="entry name" value="TPR_8"/>
    <property type="match status" value="4"/>
</dbReference>
<reference evidence="4 5" key="1">
    <citation type="submission" date="2016-11" db="EMBL/GenBank/DDBJ databases">
        <title>The macronuclear genome of Stentor coeruleus: a giant cell with tiny introns.</title>
        <authorList>
            <person name="Slabodnick M."/>
            <person name="Ruby J.G."/>
            <person name="Reiff S.B."/>
            <person name="Swart E.C."/>
            <person name="Gosai S."/>
            <person name="Prabakaran S."/>
            <person name="Witkowska E."/>
            <person name="Larue G.E."/>
            <person name="Fisher S."/>
            <person name="Freeman R.M."/>
            <person name="Gunawardena J."/>
            <person name="Chu W."/>
            <person name="Stover N.A."/>
            <person name="Gregory B.D."/>
            <person name="Nowacki M."/>
            <person name="Derisi J."/>
            <person name="Roy S.W."/>
            <person name="Marshall W.F."/>
            <person name="Sood P."/>
        </authorList>
    </citation>
    <scope>NUCLEOTIDE SEQUENCE [LARGE SCALE GENOMIC DNA]</scope>
    <source>
        <strain evidence="4">WM001</strain>
    </source>
</reference>
<dbReference type="OrthoDB" id="1926212at2759"/>
<dbReference type="PROSITE" id="PS50005">
    <property type="entry name" value="TPR"/>
    <property type="match status" value="3"/>
</dbReference>
<sequence>MKLSQEKVLNVSKIDKGVLMSKSEEILDNDEVMEIIDRSKELIKENDANFQAHLNLGICLYFIGYYEAAESHLIRAGRLTKSFESSYLLGSLCLFKNNFKEAQSYLKSCINEVPLLCGYIKLGEVLLRRSKFSEAREEIKLALRQFPNNAELITILGMTYLPTNIFKANKYTKRAKKIDPLLFRPYINLAEIRKAQEKYDSAIHYYQKAIELGNQTQKGFAQLLLASLYFETGGLEQAITYCKESILSNPSLVEIMKNKGFSFIFDDKNIRNSIENIISKKYDQAISCLKLLYKHNKEEIPVCYFLALAYHEINEIQKAKHYYKKVIQLNLENKTNDLNKLFASRAESILCTMVEITQTNNMPIENLVYFENLNDKLQEPEINNEEIENEAEEMLTVEGNYPNFNESIKPLDIEEDRINVFPDDKSSDVRKTNEYFVSSNKESQDKIMESCEGNTATTGVLNENNKVYPGKRTNTLRQFASSADPEPGNCLIF</sequence>
<dbReference type="AlphaFoldDB" id="A0A1R2CUK2"/>
<comment type="caution">
    <text evidence="4">The sequence shown here is derived from an EMBL/GenBank/DDBJ whole genome shotgun (WGS) entry which is preliminary data.</text>
</comment>
<feature type="repeat" description="TPR" evidence="3">
    <location>
        <begin position="116"/>
        <end position="149"/>
    </location>
</feature>
<dbReference type="SMART" id="SM00028">
    <property type="entry name" value="TPR"/>
    <property type="match status" value="5"/>
</dbReference>
<dbReference type="SUPFAM" id="SSF48452">
    <property type="entry name" value="TPR-like"/>
    <property type="match status" value="1"/>
</dbReference>
<gene>
    <name evidence="4" type="ORF">SteCoe_4515</name>
</gene>
<keyword evidence="5" id="KW-1185">Reference proteome</keyword>
<evidence type="ECO:0000313" key="5">
    <source>
        <dbReference type="Proteomes" id="UP000187209"/>
    </source>
</evidence>
<evidence type="ECO:0000256" key="2">
    <source>
        <dbReference type="ARBA" id="ARBA00038210"/>
    </source>
</evidence>
<dbReference type="Gene3D" id="1.25.40.10">
    <property type="entry name" value="Tetratricopeptide repeat domain"/>
    <property type="match status" value="2"/>
</dbReference>
<dbReference type="PANTHER" id="PTHR12558">
    <property type="entry name" value="CELL DIVISION CYCLE 16,23,27"/>
    <property type="match status" value="1"/>
</dbReference>
<feature type="repeat" description="TPR" evidence="3">
    <location>
        <begin position="300"/>
        <end position="333"/>
    </location>
</feature>
<dbReference type="InterPro" id="IPR011990">
    <property type="entry name" value="TPR-like_helical_dom_sf"/>
</dbReference>
<dbReference type="InterPro" id="IPR019734">
    <property type="entry name" value="TPR_rpt"/>
</dbReference>
<evidence type="ECO:0000256" key="3">
    <source>
        <dbReference type="PROSITE-ProRule" id="PRU00339"/>
    </source>
</evidence>
<accession>A0A1R2CUK2</accession>
<feature type="repeat" description="TPR" evidence="3">
    <location>
        <begin position="183"/>
        <end position="216"/>
    </location>
</feature>
<organism evidence="4 5">
    <name type="scientific">Stentor coeruleus</name>
    <dbReference type="NCBI Taxonomy" id="5963"/>
    <lineage>
        <taxon>Eukaryota</taxon>
        <taxon>Sar</taxon>
        <taxon>Alveolata</taxon>
        <taxon>Ciliophora</taxon>
        <taxon>Postciliodesmatophora</taxon>
        <taxon>Heterotrichea</taxon>
        <taxon>Heterotrichida</taxon>
        <taxon>Stentoridae</taxon>
        <taxon>Stentor</taxon>
    </lineage>
</organism>
<proteinExistence type="inferred from homology"/>
<comment type="similarity">
    <text evidence="2">Belongs to the APC3/CDC27 family.</text>
</comment>
<evidence type="ECO:0000313" key="4">
    <source>
        <dbReference type="EMBL" id="OMJ92643.1"/>
    </source>
</evidence>
<dbReference type="PANTHER" id="PTHR12558:SF13">
    <property type="entry name" value="CELL DIVISION CYCLE PROTEIN 27 HOMOLOG"/>
    <property type="match status" value="1"/>
</dbReference>
<evidence type="ECO:0000256" key="1">
    <source>
        <dbReference type="ARBA" id="ARBA00022803"/>
    </source>
</evidence>